<dbReference type="GO" id="GO:0009847">
    <property type="term" value="P:spore germination"/>
    <property type="evidence" value="ECO:0007669"/>
    <property type="project" value="InterPro"/>
</dbReference>
<name>A0A229UIM7_9BACL</name>
<keyword evidence="3" id="KW-1133">Transmembrane helix</keyword>
<sequence>MIRSRNEAHALSTPWFRFNKYKSAKQPPSSQSAEPQGMVAPALADNLAELQIRFQQAPDLVVCQFTHVQRGVGAALVYLEGLTDKNAVNNNILRPLMYAPESAGNAGEPQINVGYVRHLQQWNQIEHAILYGRSVLFIDGTAQAQAFDTQGWPQRAVEDPQLEASLKGAHQGFIETLSDNIAMIRRYIPNRDLTIKEMTIGKRAPAKCSMVYLGELANPELVQEMEQRLGRLDLDCLLNTGELAEYIEDNPYSPFPQFIVTERPDGAASQLLQGRICVLLDRSPSVIVAPASIISFFQNIDDYSTRWPVASFIRLLRCVGFFTAAFLPAIYIALISFNHEVIPLYLILSIGEYRGRVPFSPLVEAMLMEITLEMLREAGVRLPGPIGQTVGIVGGIVIGQAAVQAGLVSNIMVVVVASTAIASFIIPNYDMASAIRLIRFPIMLLSSMFGIIGIVVGSMALIGHIISLESLGTPYGTPFAPIRYSDWKDTFLRLPLWKMRTRPKGVMPLELKRMNPKPPERGEQ</sequence>
<feature type="transmembrane region" description="Helical" evidence="3">
    <location>
        <begin position="407"/>
        <end position="426"/>
    </location>
</feature>
<dbReference type="EMBL" id="NMQW01000049">
    <property type="protein sequence ID" value="OXM83256.1"/>
    <property type="molecule type" value="Genomic_DNA"/>
</dbReference>
<dbReference type="InterPro" id="IPR050768">
    <property type="entry name" value="UPF0353/GerABKA_families"/>
</dbReference>
<keyword evidence="5" id="KW-1185">Reference proteome</keyword>
<evidence type="ECO:0000313" key="4">
    <source>
        <dbReference type="EMBL" id="OXM83256.1"/>
    </source>
</evidence>
<dbReference type="PANTHER" id="PTHR22550:SF16">
    <property type="entry name" value="SPORE GERMINATION PROTEIN"/>
    <property type="match status" value="1"/>
</dbReference>
<feature type="transmembrane region" description="Helical" evidence="3">
    <location>
        <begin position="315"/>
        <end position="337"/>
    </location>
</feature>
<gene>
    <name evidence="4" type="ORF">CF651_26360</name>
</gene>
<dbReference type="InterPro" id="IPR004995">
    <property type="entry name" value="Spore_Ger"/>
</dbReference>
<dbReference type="OrthoDB" id="1726708at2"/>
<feature type="transmembrane region" description="Helical" evidence="3">
    <location>
        <begin position="438"/>
        <end position="466"/>
    </location>
</feature>
<dbReference type="Proteomes" id="UP000215509">
    <property type="component" value="Unassembled WGS sequence"/>
</dbReference>
<proteinExistence type="inferred from homology"/>
<dbReference type="PIRSF" id="PIRSF005690">
    <property type="entry name" value="GerBA"/>
    <property type="match status" value="1"/>
</dbReference>
<reference evidence="4 5" key="1">
    <citation type="submission" date="2017-07" db="EMBL/GenBank/DDBJ databases">
        <title>Genome sequencing and assembly of Paenibacillus rigui.</title>
        <authorList>
            <person name="Mayilraj S."/>
        </authorList>
    </citation>
    <scope>NUCLEOTIDE SEQUENCE [LARGE SCALE GENOMIC DNA]</scope>
    <source>
        <strain evidence="4 5">JCM 16352</strain>
    </source>
</reference>
<dbReference type="AlphaFoldDB" id="A0A229UIM7"/>
<accession>A0A229UIM7</accession>
<dbReference type="PANTHER" id="PTHR22550">
    <property type="entry name" value="SPORE GERMINATION PROTEIN"/>
    <property type="match status" value="1"/>
</dbReference>
<evidence type="ECO:0000256" key="3">
    <source>
        <dbReference type="SAM" id="Phobius"/>
    </source>
</evidence>
<keyword evidence="3" id="KW-0812">Transmembrane</keyword>
<protein>
    <submittedName>
        <fullName evidence="4">Spore germination protein</fullName>
    </submittedName>
</protein>
<evidence type="ECO:0000256" key="1">
    <source>
        <dbReference type="ARBA" id="ARBA00005278"/>
    </source>
</evidence>
<organism evidence="4 5">
    <name type="scientific">Paenibacillus rigui</name>
    <dbReference type="NCBI Taxonomy" id="554312"/>
    <lineage>
        <taxon>Bacteria</taxon>
        <taxon>Bacillati</taxon>
        <taxon>Bacillota</taxon>
        <taxon>Bacilli</taxon>
        <taxon>Bacillales</taxon>
        <taxon>Paenibacillaceae</taxon>
        <taxon>Paenibacillus</taxon>
    </lineage>
</organism>
<dbReference type="Pfam" id="PF03323">
    <property type="entry name" value="GerA"/>
    <property type="match status" value="1"/>
</dbReference>
<evidence type="ECO:0000313" key="5">
    <source>
        <dbReference type="Proteomes" id="UP000215509"/>
    </source>
</evidence>
<comment type="caution">
    <text evidence="4">The sequence shown here is derived from an EMBL/GenBank/DDBJ whole genome shotgun (WGS) entry which is preliminary data.</text>
</comment>
<keyword evidence="2 3" id="KW-0472">Membrane</keyword>
<dbReference type="GO" id="GO:0016020">
    <property type="term" value="C:membrane"/>
    <property type="evidence" value="ECO:0007669"/>
    <property type="project" value="InterPro"/>
</dbReference>
<comment type="similarity">
    <text evidence="1">Belongs to the GerABKA family.</text>
</comment>
<evidence type="ECO:0000256" key="2">
    <source>
        <dbReference type="ARBA" id="ARBA00023136"/>
    </source>
</evidence>